<protein>
    <submittedName>
        <fullName evidence="1">Uncharacterized protein</fullName>
    </submittedName>
</protein>
<comment type="caution">
    <text evidence="1">The sequence shown here is derived from an EMBL/GenBank/DDBJ whole genome shotgun (WGS) entry which is preliminary data.</text>
</comment>
<sequence>MKVINSDDKTLSTNINILLAFLNENFITKTIIDELRLNPNYNPEWNFTQLGGMHGSVDLNLPNDEEGYAALSLSILEKYVNDTRSLINLFYRFVRKQPIKYFNNIFTKKLMEYIDMRIDEGNIILYILNKYKVYCEWFNKEELMQEYMNNTIRGEDLLTRDLRKYLFNQGIDFPFSEPSTPSGKPDLIYGIDTQDPLALEVKLFGGQNNYNKDYIKKGFKQAYHYAKDYNKEYGYLLIFNLGENILSFNLNNKDDFLSVQYGNKIIFLIVVNLNINKSASQNKNLENVIIDENYLVS</sequence>
<accession>A0A8T3VNF5</accession>
<evidence type="ECO:0000313" key="2">
    <source>
        <dbReference type="Proteomes" id="UP000732619"/>
    </source>
</evidence>
<name>A0A8T3VNF5_METOL</name>
<organism evidence="1 2">
    <name type="scientific">Methanobrevibacter olleyae</name>
    <dbReference type="NCBI Taxonomy" id="294671"/>
    <lineage>
        <taxon>Archaea</taxon>
        <taxon>Methanobacteriati</taxon>
        <taxon>Methanobacteriota</taxon>
        <taxon>Methanomada group</taxon>
        <taxon>Methanobacteria</taxon>
        <taxon>Methanobacteriales</taxon>
        <taxon>Methanobacteriaceae</taxon>
        <taxon>Methanobrevibacter</taxon>
    </lineage>
</organism>
<dbReference type="EMBL" id="SUTG01000031">
    <property type="protein sequence ID" value="MBE6512812.1"/>
    <property type="molecule type" value="Genomic_DNA"/>
</dbReference>
<proteinExistence type="predicted"/>
<dbReference type="Proteomes" id="UP000732619">
    <property type="component" value="Unassembled WGS sequence"/>
</dbReference>
<gene>
    <name evidence="1" type="ORF">E7Z75_06695</name>
</gene>
<dbReference type="AlphaFoldDB" id="A0A8T3VNF5"/>
<reference evidence="1" key="1">
    <citation type="submission" date="2019-04" db="EMBL/GenBank/DDBJ databases">
        <title>Evolution of Biomass-Degrading Anaerobic Consortia Revealed by Metagenomics.</title>
        <authorList>
            <person name="Peng X."/>
        </authorList>
    </citation>
    <scope>NUCLEOTIDE SEQUENCE</scope>
    <source>
        <strain evidence="1">SIG14</strain>
    </source>
</reference>
<evidence type="ECO:0000313" key="1">
    <source>
        <dbReference type="EMBL" id="MBE6512812.1"/>
    </source>
</evidence>